<dbReference type="GO" id="GO:0071713">
    <property type="term" value="F:para-aminobenzoyl-glutamate hydrolase activity"/>
    <property type="evidence" value="ECO:0007669"/>
    <property type="project" value="TreeGrafter"/>
</dbReference>
<dbReference type="Gene3D" id="3.30.70.360">
    <property type="match status" value="1"/>
</dbReference>
<protein>
    <submittedName>
        <fullName evidence="1">Amidohydrolase</fullName>
    </submittedName>
</protein>
<dbReference type="GO" id="GO:0016805">
    <property type="term" value="F:dipeptidase activity"/>
    <property type="evidence" value="ECO:0007669"/>
    <property type="project" value="TreeGrafter"/>
</dbReference>
<sequence length="526" mass="58585">MSLSDTQKMAMREIEDLTPSLSDFHMDIWRFSEPAWREYKSSQHYVELLRQEGFEVEAGSGGMPTAFHATWGDGGPEIGLYAEYDASPGSSQDATTFRKPREGAHTWAPGFTDAHCALGVGALAGALALKRTLEKTKQPGRIHLFGECAEKVCGSKAVHAAKGYYDTLDASISYHPLSFTTALWDISNCMNWGVVFTFECPEDEPWVDNSATKALPWGPHAEVRSPGTLDALALMITTTRFTKENMFPPTGFWTVNEAVLNGSNATADNQAQRIAQIHYAVRSPLIEVQEQIIEILRRNAKHVAAITNCRVSMRWVTRTRPGLPNHALADAVFRNLESIGPAKFGPEAYTHGRALEKELGLEVSDDPFDDLCHVVTPPTVWDDLQKQALPPWQECVGADDYTEYSWHCPTVRFHTAKPILRQNTTLTHWANNSMNGIRAAIDPTWIYGGQTIAATALDLIEHDALLGTATDEYNRRRETADARCLTPLLPADFDPPTDLPWPEYVTTERGYEYQLGSPRSFGERLE</sequence>
<dbReference type="InterPro" id="IPR052030">
    <property type="entry name" value="Peptidase_M20/M20A_hydrolases"/>
</dbReference>
<dbReference type="GO" id="GO:0046657">
    <property type="term" value="P:folic acid catabolic process"/>
    <property type="evidence" value="ECO:0007669"/>
    <property type="project" value="TreeGrafter"/>
</dbReference>
<dbReference type="Gene3D" id="3.40.630.10">
    <property type="entry name" value="Zn peptidases"/>
    <property type="match status" value="1"/>
</dbReference>
<accession>A0A930YQX4</accession>
<dbReference type="EMBL" id="JADKPO010000024">
    <property type="protein sequence ID" value="MBF4769365.1"/>
    <property type="molecule type" value="Genomic_DNA"/>
</dbReference>
<organism evidence="1 2">
    <name type="scientific">Nocardioides agariphilus</name>
    <dbReference type="NCBI Taxonomy" id="433664"/>
    <lineage>
        <taxon>Bacteria</taxon>
        <taxon>Bacillati</taxon>
        <taxon>Actinomycetota</taxon>
        <taxon>Actinomycetes</taxon>
        <taxon>Propionibacteriales</taxon>
        <taxon>Nocardioidaceae</taxon>
        <taxon>Nocardioides</taxon>
    </lineage>
</organism>
<keyword evidence="2" id="KW-1185">Reference proteome</keyword>
<dbReference type="RefSeq" id="WP_194697514.1">
    <property type="nucleotide sequence ID" value="NZ_JADKPO010000024.1"/>
</dbReference>
<gene>
    <name evidence="1" type="ORF">ISU10_16475</name>
</gene>
<evidence type="ECO:0000313" key="2">
    <source>
        <dbReference type="Proteomes" id="UP000660668"/>
    </source>
</evidence>
<evidence type="ECO:0000313" key="1">
    <source>
        <dbReference type="EMBL" id="MBF4769365.1"/>
    </source>
</evidence>
<dbReference type="GO" id="GO:0005737">
    <property type="term" value="C:cytoplasm"/>
    <property type="evidence" value="ECO:0007669"/>
    <property type="project" value="TreeGrafter"/>
</dbReference>
<dbReference type="SUPFAM" id="SSF53187">
    <property type="entry name" value="Zn-dependent exopeptidases"/>
    <property type="match status" value="1"/>
</dbReference>
<comment type="caution">
    <text evidence="1">The sequence shown here is derived from an EMBL/GenBank/DDBJ whole genome shotgun (WGS) entry which is preliminary data.</text>
</comment>
<name>A0A930YQX4_9ACTN</name>
<reference evidence="1" key="1">
    <citation type="submission" date="2020-11" db="EMBL/GenBank/DDBJ databases">
        <title>Nocardioides cynanchi sp. nov., isolated from soil of rhizosphere of Cynanchum wilfordii.</title>
        <authorList>
            <person name="Lee J.-S."/>
            <person name="Suh M.K."/>
            <person name="Kim J.-S."/>
        </authorList>
    </citation>
    <scope>NUCLEOTIDE SEQUENCE</scope>
    <source>
        <strain evidence="1">KCTC 19276</strain>
    </source>
</reference>
<dbReference type="AlphaFoldDB" id="A0A930YQX4"/>
<proteinExistence type="predicted"/>
<dbReference type="Proteomes" id="UP000660668">
    <property type="component" value="Unassembled WGS sequence"/>
</dbReference>
<dbReference type="PANTHER" id="PTHR30575">
    <property type="entry name" value="PEPTIDASE M20"/>
    <property type="match status" value="1"/>
</dbReference>
<dbReference type="PANTHER" id="PTHR30575:SF0">
    <property type="entry name" value="XAA-ARG DIPEPTIDASE"/>
    <property type="match status" value="1"/>
</dbReference>